<evidence type="ECO:0000313" key="12">
    <source>
        <dbReference type="EMBL" id="ODV62329.1"/>
    </source>
</evidence>
<dbReference type="GO" id="GO:0016592">
    <property type="term" value="C:mediator complex"/>
    <property type="evidence" value="ECO:0007669"/>
    <property type="project" value="InterPro"/>
</dbReference>
<keyword evidence="6 11" id="KW-0010">Activator</keyword>
<dbReference type="AlphaFoldDB" id="A0A1D2VL48"/>
<comment type="function">
    <text evidence="9">Component of the Mediator complex, a coactivator involved in the regulated transcription of nearly all RNA polymerase II-dependent genes. Mediator functions as a bridge to convey information from gene-specific regulatory proteins to the basal RNA polymerase II transcription machinery. Mediator is recruited to promoters by direct interactions with regulatory proteins and serves as a scaffold for the assembly of a functional preinitiation complex with RNA polymerase II and the general transcription factors.</text>
</comment>
<dbReference type="RefSeq" id="XP_020048636.1">
    <property type="nucleotide sequence ID" value="XM_020192802.1"/>
</dbReference>
<dbReference type="OrthoDB" id="344220at2759"/>
<keyword evidence="8 11" id="KW-0539">Nucleus</keyword>
<reference evidence="13" key="1">
    <citation type="submission" date="2016-05" db="EMBL/GenBank/DDBJ databases">
        <title>Comparative genomics of biotechnologically important yeasts.</title>
        <authorList>
            <consortium name="DOE Joint Genome Institute"/>
            <person name="Riley R."/>
            <person name="Haridas S."/>
            <person name="Wolfe K.H."/>
            <person name="Lopes M.R."/>
            <person name="Hittinger C.T."/>
            <person name="Goker M."/>
            <person name="Salamov A."/>
            <person name="Wisecaver J."/>
            <person name="Long T.M."/>
            <person name="Aerts A.L."/>
            <person name="Barry K."/>
            <person name="Choi C."/>
            <person name="Clum A."/>
            <person name="Coughlan A.Y."/>
            <person name="Deshpande S."/>
            <person name="Douglass A.P."/>
            <person name="Hanson S.J."/>
            <person name="Klenk H.-P."/>
            <person name="Labutti K."/>
            <person name="Lapidus A."/>
            <person name="Lindquist E."/>
            <person name="Lipzen A."/>
            <person name="Meier-Kolthoff J.P."/>
            <person name="Ohm R.A."/>
            <person name="Otillar R.P."/>
            <person name="Pangilinan J."/>
            <person name="Peng Y."/>
            <person name="Rokas A."/>
            <person name="Rosa C.A."/>
            <person name="Scheuner C."/>
            <person name="Sibirny A.A."/>
            <person name="Slot J.C."/>
            <person name="Stielow J.B."/>
            <person name="Sun H."/>
            <person name="Kurtzman C.P."/>
            <person name="Blackwell M."/>
            <person name="Grigoriev I.V."/>
            <person name="Jeffries T.W."/>
        </authorList>
    </citation>
    <scope>NUCLEOTIDE SEQUENCE [LARGE SCALE GENOMIC DNA]</scope>
    <source>
        <strain evidence="13">DSM 1968</strain>
    </source>
</reference>
<dbReference type="GO" id="GO:0051123">
    <property type="term" value="P:RNA polymerase II preinitiation complex assembly"/>
    <property type="evidence" value="ECO:0007669"/>
    <property type="project" value="EnsemblFungi"/>
</dbReference>
<dbReference type="GeneID" id="30966438"/>
<evidence type="ECO:0000256" key="7">
    <source>
        <dbReference type="ARBA" id="ARBA00023163"/>
    </source>
</evidence>
<dbReference type="InterPro" id="IPR016612">
    <property type="entry name" value="Mediator_Med6_fun"/>
</dbReference>
<dbReference type="GO" id="GO:0003713">
    <property type="term" value="F:transcription coactivator activity"/>
    <property type="evidence" value="ECO:0007669"/>
    <property type="project" value="EnsemblFungi"/>
</dbReference>
<gene>
    <name evidence="12" type="ORF">ASCRUDRAFT_74735</name>
</gene>
<evidence type="ECO:0000256" key="10">
    <source>
        <dbReference type="ARBA" id="ARBA00031259"/>
    </source>
</evidence>
<evidence type="ECO:0000256" key="9">
    <source>
        <dbReference type="ARBA" id="ARBA00025687"/>
    </source>
</evidence>
<comment type="subcellular location">
    <subcellularLocation>
        <location evidence="1 11">Nucleus</location>
    </subcellularLocation>
</comment>
<dbReference type="STRING" id="1344418.A0A1D2VL48"/>
<evidence type="ECO:0000256" key="8">
    <source>
        <dbReference type="ARBA" id="ARBA00023242"/>
    </source>
</evidence>
<organism evidence="12 13">
    <name type="scientific">Ascoidea rubescens DSM 1968</name>
    <dbReference type="NCBI Taxonomy" id="1344418"/>
    <lineage>
        <taxon>Eukaryota</taxon>
        <taxon>Fungi</taxon>
        <taxon>Dikarya</taxon>
        <taxon>Ascomycota</taxon>
        <taxon>Saccharomycotina</taxon>
        <taxon>Saccharomycetes</taxon>
        <taxon>Ascoideaceae</taxon>
        <taxon>Ascoidea</taxon>
    </lineage>
</organism>
<evidence type="ECO:0000256" key="2">
    <source>
        <dbReference type="ARBA" id="ARBA00007526"/>
    </source>
</evidence>
<evidence type="ECO:0000256" key="5">
    <source>
        <dbReference type="ARBA" id="ARBA00023015"/>
    </source>
</evidence>
<comment type="subunit">
    <text evidence="3 11">Component of the Mediator complex.</text>
</comment>
<keyword evidence="13" id="KW-1185">Reference proteome</keyword>
<dbReference type="EMBL" id="KV454477">
    <property type="protein sequence ID" value="ODV62329.1"/>
    <property type="molecule type" value="Genomic_DNA"/>
</dbReference>
<evidence type="ECO:0000256" key="4">
    <source>
        <dbReference type="ARBA" id="ARBA00020634"/>
    </source>
</evidence>
<sequence length="232" mass="26472">MGDKLVLDELQWRNPEWIQMFGINTDNVLDYFSQSPFYDRTSNNQVLKMQAQFSENFYNRNLLSELKKMTGTEFIVAHVKEPDFWIIRKQNRLSINETVPIADYFIIGVNIYMAPTIHSIVQSRLLNTCLALRNSLDSIRNLAYFSPSQGHGYIVDPNMDSINESNNATNATNNNASQTSTIPINDSSVNLSQTQKSNTESQSAIDESVIQAQPSVIFDQLIKVTYKNQKPY</sequence>
<name>A0A1D2VL48_9ASCO</name>
<keyword evidence="5 11" id="KW-0805">Transcription regulation</keyword>
<evidence type="ECO:0000256" key="1">
    <source>
        <dbReference type="ARBA" id="ARBA00004123"/>
    </source>
</evidence>
<dbReference type="GO" id="GO:0070847">
    <property type="term" value="C:core mediator complex"/>
    <property type="evidence" value="ECO:0007669"/>
    <property type="project" value="EnsemblFungi"/>
</dbReference>
<dbReference type="InParanoid" id="A0A1D2VL48"/>
<evidence type="ECO:0000256" key="11">
    <source>
        <dbReference type="PIRNR" id="PIRNR013286"/>
    </source>
</evidence>
<protein>
    <recommendedName>
        <fullName evidence="4 11">Mediator of RNA polymerase II transcription subunit 6</fullName>
    </recommendedName>
    <alternativeName>
        <fullName evidence="10 11">Mediator complex subunit 6</fullName>
    </alternativeName>
</protein>
<comment type="similarity">
    <text evidence="2 11">Belongs to the Mediator complex subunit 6 family.</text>
</comment>
<dbReference type="InterPro" id="IPR007018">
    <property type="entry name" value="Mediator_Med6"/>
</dbReference>
<dbReference type="FunCoup" id="A0A1D2VL48">
    <property type="interactions" value="832"/>
</dbReference>
<evidence type="ECO:0000256" key="3">
    <source>
        <dbReference type="ARBA" id="ARBA00011837"/>
    </source>
</evidence>
<dbReference type="PIRSF" id="PIRSF013286">
    <property type="entry name" value="MED6_fungi"/>
    <property type="match status" value="1"/>
</dbReference>
<dbReference type="GO" id="GO:0032968">
    <property type="term" value="P:positive regulation of transcription elongation by RNA polymerase II"/>
    <property type="evidence" value="ECO:0007669"/>
    <property type="project" value="EnsemblFungi"/>
</dbReference>
<evidence type="ECO:0000313" key="13">
    <source>
        <dbReference type="Proteomes" id="UP000095038"/>
    </source>
</evidence>
<proteinExistence type="inferred from homology"/>
<dbReference type="Proteomes" id="UP000095038">
    <property type="component" value="Unassembled WGS sequence"/>
</dbReference>
<evidence type="ECO:0000256" key="6">
    <source>
        <dbReference type="ARBA" id="ARBA00023159"/>
    </source>
</evidence>
<accession>A0A1D2VL48</accession>
<keyword evidence="7 11" id="KW-0804">Transcription</keyword>
<dbReference type="InterPro" id="IPR038566">
    <property type="entry name" value="Mediator_Med6_sf"/>
</dbReference>
<dbReference type="Gene3D" id="3.10.450.580">
    <property type="entry name" value="Mediator complex, subunit Med6"/>
    <property type="match status" value="1"/>
</dbReference>
<dbReference type="FunFam" id="3.10.450.580:FF:000004">
    <property type="entry name" value="Mediator of RNA polymerase II transcription subunit 6"/>
    <property type="match status" value="1"/>
</dbReference>
<dbReference type="Pfam" id="PF04934">
    <property type="entry name" value="Med6"/>
    <property type="match status" value="1"/>
</dbReference>
<dbReference type="GO" id="GO:0060261">
    <property type="term" value="P:positive regulation of transcription initiation by RNA polymerase II"/>
    <property type="evidence" value="ECO:0007669"/>
    <property type="project" value="EnsemblFungi"/>
</dbReference>
<dbReference type="PANTHER" id="PTHR13104">
    <property type="entry name" value="MED-6-RELATED"/>
    <property type="match status" value="1"/>
</dbReference>